<proteinExistence type="predicted"/>
<name>A0A2B7YRH5_POLH7</name>
<organism evidence="1 2">
    <name type="scientific">Polytolypa hystricis (strain UAMH7299)</name>
    <dbReference type="NCBI Taxonomy" id="1447883"/>
    <lineage>
        <taxon>Eukaryota</taxon>
        <taxon>Fungi</taxon>
        <taxon>Dikarya</taxon>
        <taxon>Ascomycota</taxon>
        <taxon>Pezizomycotina</taxon>
        <taxon>Eurotiomycetes</taxon>
        <taxon>Eurotiomycetidae</taxon>
        <taxon>Onygenales</taxon>
        <taxon>Onygenales incertae sedis</taxon>
        <taxon>Polytolypa</taxon>
    </lineage>
</organism>
<dbReference type="OrthoDB" id="4934446at2759"/>
<gene>
    <name evidence="1" type="ORF">AJ80_02415</name>
</gene>
<comment type="caution">
    <text evidence="1">The sequence shown here is derived from an EMBL/GenBank/DDBJ whole genome shotgun (WGS) entry which is preliminary data.</text>
</comment>
<protein>
    <submittedName>
        <fullName evidence="1">Uncharacterized protein</fullName>
    </submittedName>
</protein>
<dbReference type="AlphaFoldDB" id="A0A2B7YRH5"/>
<sequence>MPYFKWHLQDDVPYPWGDERGASTQTRWITDLDNDTFIFDKEDRALKTSLHLLRQRRVEESDFGPYDRAQQHLPVATRDAFPPPYNIMVSDRDRAFVSRILSDFPHLWRHILRSPYNVNTFRRLASAIVRLATLDFRPSSSDEKPSLWRRFSVHDVPDWDPFDADIVSIGEACVVLAHDLGTAISLIRKHSASEDKAQVSGSKELHPRNYLVLSVKHIVFCRITGDSLEYAEPEPLLNGIDPLQMRLLISSFLRGHYHITQRNFIVSQWSCRL</sequence>
<reference evidence="1 2" key="1">
    <citation type="submission" date="2017-10" db="EMBL/GenBank/DDBJ databases">
        <title>Comparative genomics in systemic dimorphic fungi from Ajellomycetaceae.</title>
        <authorList>
            <person name="Munoz J.F."/>
            <person name="Mcewen J.G."/>
            <person name="Clay O.K."/>
            <person name="Cuomo C.A."/>
        </authorList>
    </citation>
    <scope>NUCLEOTIDE SEQUENCE [LARGE SCALE GENOMIC DNA]</scope>
    <source>
        <strain evidence="1 2">UAMH7299</strain>
    </source>
</reference>
<accession>A0A2B7YRH5</accession>
<keyword evidence="2" id="KW-1185">Reference proteome</keyword>
<dbReference type="EMBL" id="PDNA01000023">
    <property type="protein sequence ID" value="PGH23462.1"/>
    <property type="molecule type" value="Genomic_DNA"/>
</dbReference>
<dbReference type="STRING" id="1447883.A0A2B7YRH5"/>
<evidence type="ECO:0000313" key="2">
    <source>
        <dbReference type="Proteomes" id="UP000224634"/>
    </source>
</evidence>
<evidence type="ECO:0000313" key="1">
    <source>
        <dbReference type="EMBL" id="PGH23462.1"/>
    </source>
</evidence>
<dbReference type="Proteomes" id="UP000224634">
    <property type="component" value="Unassembled WGS sequence"/>
</dbReference>